<keyword evidence="3" id="KW-0808">Transferase</keyword>
<feature type="compositionally biased region" description="Basic and acidic residues" evidence="6">
    <location>
        <begin position="178"/>
        <end position="187"/>
    </location>
</feature>
<dbReference type="SUPFAM" id="SSF47005">
    <property type="entry name" value="Peripheral subunit-binding domain of 2-oxo acid dehydrogenase complex"/>
    <property type="match status" value="1"/>
</dbReference>
<dbReference type="InterPro" id="IPR004167">
    <property type="entry name" value="PSBD"/>
</dbReference>
<dbReference type="CDD" id="cd06849">
    <property type="entry name" value="lipoyl_domain"/>
    <property type="match status" value="1"/>
</dbReference>
<evidence type="ECO:0000256" key="6">
    <source>
        <dbReference type="SAM" id="MobiDB-lite"/>
    </source>
</evidence>
<dbReference type="PROSITE" id="PS51826">
    <property type="entry name" value="PSBD"/>
    <property type="match status" value="1"/>
</dbReference>
<evidence type="ECO:0000259" key="7">
    <source>
        <dbReference type="PROSITE" id="PS50968"/>
    </source>
</evidence>
<evidence type="ECO:0000256" key="4">
    <source>
        <dbReference type="ARBA" id="ARBA00022823"/>
    </source>
</evidence>
<dbReference type="GO" id="GO:0005737">
    <property type="term" value="C:cytoplasm"/>
    <property type="evidence" value="ECO:0007669"/>
    <property type="project" value="TreeGrafter"/>
</dbReference>
<sequence length="424" mass="46407">MTLVDIELPQLGEAVEEGTITRWFKQVGDTVTVDELLYEVSTEKVDAEVPSPVTGTIIELKIGEGETVPVGTVLAVVEGELATTAPRPVNSVKDSPTKPQSDPTSTGTNQASKRRDTQDKTSDRRLLSPVVRRLMKEHGIDATQLQGTGRGGRITRNDVLNLIDERHRDESTPPDPATHTETDQRVAGESHYVAFNSIRRATADHMARSAQSSPHAMTVMEIDYENVEKVRSAHRETWRAEHGFSLTYLPFIIRAVVEALEEWPYLNASVEDEGLRVHHDINIGIAVDLDHDGLIVPVVRHADGLRLEALGLAVNNLALGARNRRLNLDDISGGTFTISNNGAFGTYTTAAIINQPQVAVLSTDGVTRRPVVITDRFGNESVGIHSVGHLAMAWDHRAFDGSYAAGFLATIKGAIENRDWEVEL</sequence>
<dbReference type="SUPFAM" id="SSF51230">
    <property type="entry name" value="Single hybrid motif"/>
    <property type="match status" value="1"/>
</dbReference>
<feature type="region of interest" description="Disordered" evidence="6">
    <location>
        <begin position="85"/>
        <end position="187"/>
    </location>
</feature>
<evidence type="ECO:0000256" key="5">
    <source>
        <dbReference type="ARBA" id="ARBA00023315"/>
    </source>
</evidence>
<dbReference type="PROSITE" id="PS00189">
    <property type="entry name" value="LIPOYL"/>
    <property type="match status" value="1"/>
</dbReference>
<dbReference type="PANTHER" id="PTHR43178">
    <property type="entry name" value="DIHYDROLIPOAMIDE ACETYLTRANSFERASE COMPONENT OF PYRUVATE DEHYDROGENASE COMPLEX"/>
    <property type="match status" value="1"/>
</dbReference>
<evidence type="ECO:0000256" key="1">
    <source>
        <dbReference type="ARBA" id="ARBA00001938"/>
    </source>
</evidence>
<dbReference type="Pfam" id="PF00364">
    <property type="entry name" value="Biotin_lipoyl"/>
    <property type="match status" value="1"/>
</dbReference>
<dbReference type="Gene3D" id="2.40.50.100">
    <property type="match status" value="1"/>
</dbReference>
<gene>
    <name evidence="9" type="ORF">METZ01_LOCUS16772</name>
</gene>
<dbReference type="InterPro" id="IPR036625">
    <property type="entry name" value="E3-bd_dom_sf"/>
</dbReference>
<feature type="domain" description="Peripheral subunit-binding (PSBD)" evidence="8">
    <location>
        <begin position="126"/>
        <end position="163"/>
    </location>
</feature>
<dbReference type="PROSITE" id="PS50968">
    <property type="entry name" value="BIOTINYL_LIPOYL"/>
    <property type="match status" value="1"/>
</dbReference>
<dbReference type="InterPro" id="IPR023213">
    <property type="entry name" value="CAT-like_dom_sf"/>
</dbReference>
<dbReference type="EMBL" id="UINC01000927">
    <property type="protein sequence ID" value="SUZ63918.1"/>
    <property type="molecule type" value="Genomic_DNA"/>
</dbReference>
<feature type="domain" description="Lipoyl-binding" evidence="7">
    <location>
        <begin position="3"/>
        <end position="78"/>
    </location>
</feature>
<evidence type="ECO:0000256" key="2">
    <source>
        <dbReference type="ARBA" id="ARBA00007317"/>
    </source>
</evidence>
<evidence type="ECO:0008006" key="10">
    <source>
        <dbReference type="Google" id="ProtNLM"/>
    </source>
</evidence>
<dbReference type="Pfam" id="PF00198">
    <property type="entry name" value="2-oxoacid_dh"/>
    <property type="match status" value="1"/>
</dbReference>
<dbReference type="InterPro" id="IPR000089">
    <property type="entry name" value="Biotin_lipoyl"/>
</dbReference>
<dbReference type="InterPro" id="IPR011053">
    <property type="entry name" value="Single_hybrid_motif"/>
</dbReference>
<dbReference type="SUPFAM" id="SSF52777">
    <property type="entry name" value="CoA-dependent acyltransferases"/>
    <property type="match status" value="1"/>
</dbReference>
<dbReference type="InterPro" id="IPR050743">
    <property type="entry name" value="2-oxoacid_DH_E2_comp"/>
</dbReference>
<dbReference type="GO" id="GO:0016407">
    <property type="term" value="F:acetyltransferase activity"/>
    <property type="evidence" value="ECO:0007669"/>
    <property type="project" value="TreeGrafter"/>
</dbReference>
<dbReference type="AlphaFoldDB" id="A0A381PCA6"/>
<dbReference type="Pfam" id="PF02817">
    <property type="entry name" value="E3_binding"/>
    <property type="match status" value="1"/>
</dbReference>
<reference evidence="9" key="1">
    <citation type="submission" date="2018-05" db="EMBL/GenBank/DDBJ databases">
        <authorList>
            <person name="Lanie J.A."/>
            <person name="Ng W.-L."/>
            <person name="Kazmierczak K.M."/>
            <person name="Andrzejewski T.M."/>
            <person name="Davidsen T.M."/>
            <person name="Wayne K.J."/>
            <person name="Tettelin H."/>
            <person name="Glass J.I."/>
            <person name="Rusch D."/>
            <person name="Podicherti R."/>
            <person name="Tsui H.-C.T."/>
            <person name="Winkler M.E."/>
        </authorList>
    </citation>
    <scope>NUCLEOTIDE SEQUENCE</scope>
</reference>
<evidence type="ECO:0000313" key="9">
    <source>
        <dbReference type="EMBL" id="SUZ63918.1"/>
    </source>
</evidence>
<keyword evidence="4" id="KW-0450">Lipoyl</keyword>
<dbReference type="PANTHER" id="PTHR43178:SF5">
    <property type="entry name" value="LIPOAMIDE ACYLTRANSFERASE COMPONENT OF BRANCHED-CHAIN ALPHA-KETO ACID DEHYDROGENASE COMPLEX, MITOCHONDRIAL"/>
    <property type="match status" value="1"/>
</dbReference>
<organism evidence="9">
    <name type="scientific">marine metagenome</name>
    <dbReference type="NCBI Taxonomy" id="408172"/>
    <lineage>
        <taxon>unclassified sequences</taxon>
        <taxon>metagenomes</taxon>
        <taxon>ecological metagenomes</taxon>
    </lineage>
</organism>
<dbReference type="InterPro" id="IPR003016">
    <property type="entry name" value="2-oxoA_DH_lipoyl-BS"/>
</dbReference>
<feature type="compositionally biased region" description="Polar residues" evidence="6">
    <location>
        <begin position="92"/>
        <end position="111"/>
    </location>
</feature>
<evidence type="ECO:0000259" key="8">
    <source>
        <dbReference type="PROSITE" id="PS51826"/>
    </source>
</evidence>
<proteinExistence type="inferred from homology"/>
<dbReference type="GO" id="GO:0031405">
    <property type="term" value="F:lipoic acid binding"/>
    <property type="evidence" value="ECO:0007669"/>
    <property type="project" value="TreeGrafter"/>
</dbReference>
<accession>A0A381PCA6</accession>
<dbReference type="InterPro" id="IPR001078">
    <property type="entry name" value="2-oxoacid_DH_actylTfrase"/>
</dbReference>
<comment type="cofactor">
    <cofactor evidence="1">
        <name>(R)-lipoate</name>
        <dbReference type="ChEBI" id="CHEBI:83088"/>
    </cofactor>
</comment>
<dbReference type="Gene3D" id="4.10.320.10">
    <property type="entry name" value="E3-binding domain"/>
    <property type="match status" value="1"/>
</dbReference>
<dbReference type="Gene3D" id="3.30.559.10">
    <property type="entry name" value="Chloramphenicol acetyltransferase-like domain"/>
    <property type="match status" value="1"/>
</dbReference>
<feature type="compositionally biased region" description="Basic and acidic residues" evidence="6">
    <location>
        <begin position="113"/>
        <end position="126"/>
    </location>
</feature>
<protein>
    <recommendedName>
        <fullName evidence="10">Dihydrolipoamide acetyltransferase component of pyruvate dehydrogenase complex</fullName>
    </recommendedName>
</protein>
<evidence type="ECO:0000256" key="3">
    <source>
        <dbReference type="ARBA" id="ARBA00022679"/>
    </source>
</evidence>
<name>A0A381PCA6_9ZZZZ</name>
<comment type="similarity">
    <text evidence="2">Belongs to the 2-oxoacid dehydrogenase family.</text>
</comment>
<keyword evidence="5" id="KW-0012">Acyltransferase</keyword>